<feature type="non-terminal residue" evidence="1">
    <location>
        <position position="1"/>
    </location>
</feature>
<evidence type="ECO:0000313" key="1">
    <source>
        <dbReference type="EMBL" id="CAA9345046.1"/>
    </source>
</evidence>
<protein>
    <submittedName>
        <fullName evidence="1">Uncharacterized protein</fullName>
    </submittedName>
</protein>
<dbReference type="AlphaFoldDB" id="A0A6J4M0U6"/>
<proteinExistence type="predicted"/>
<feature type="non-terminal residue" evidence="1">
    <location>
        <position position="73"/>
    </location>
</feature>
<accession>A0A6J4M0U6</accession>
<sequence length="73" mass="8688">SASRVQEQWRNVPKLPKMPCVVNCQPPNRLERRRNGQPMASNSWRTWRPQKRFVHTWCVSMHAAHSCVLWTAY</sequence>
<gene>
    <name evidence="1" type="ORF">AVDCRST_MAG93-6845</name>
</gene>
<reference evidence="1" key="1">
    <citation type="submission" date="2020-02" db="EMBL/GenBank/DDBJ databases">
        <authorList>
            <person name="Meier V. D."/>
        </authorList>
    </citation>
    <scope>NUCLEOTIDE SEQUENCE</scope>
    <source>
        <strain evidence="1">AVDCRST_MAG93</strain>
    </source>
</reference>
<organism evidence="1">
    <name type="scientific">uncultured Chloroflexia bacterium</name>
    <dbReference type="NCBI Taxonomy" id="1672391"/>
    <lineage>
        <taxon>Bacteria</taxon>
        <taxon>Bacillati</taxon>
        <taxon>Chloroflexota</taxon>
        <taxon>Chloroflexia</taxon>
        <taxon>environmental samples</taxon>
    </lineage>
</organism>
<dbReference type="EMBL" id="CADCTR010002303">
    <property type="protein sequence ID" value="CAA9345046.1"/>
    <property type="molecule type" value="Genomic_DNA"/>
</dbReference>
<name>A0A6J4M0U6_9CHLR</name>